<reference evidence="2" key="1">
    <citation type="submission" date="2016-07" db="EMBL/GenBank/DDBJ databases">
        <authorList>
            <person name="See-Too W.S."/>
        </authorList>
    </citation>
    <scope>NUCLEOTIDE SEQUENCE [LARGE SCALE GENOMIC DNA]</scope>
    <source>
        <strain evidence="2">DSM 24743</strain>
    </source>
</reference>
<dbReference type="OrthoDB" id="1092260at2"/>
<reference evidence="2" key="2">
    <citation type="submission" date="2016-10" db="EMBL/GenBank/DDBJ databases">
        <authorList>
            <person name="See-Too W.S."/>
        </authorList>
    </citation>
    <scope>NUCLEOTIDE SEQUENCE [LARGE SCALE GENOMIC DNA]</scope>
    <source>
        <strain evidence="2">DSM 24743</strain>
    </source>
</reference>
<proteinExistence type="predicted"/>
<accession>A0A1C7DPS0</accession>
<sequence>MNIKTDIVLKSDSSRITFEIDKPNVCPICKQSGDHSLLGKNINQEDYVVSITLECTMCYEIFFAKYDVVTPREKFSHFNNPVQVVLKETFPLQKVESHLPEEMKDLFPDFEEIYVQALSAESNGLHLITGIAFRKSLEYLVKLYLITKSPSDEEEIRNEFLGKSIKRIEYPIIQKLATAATWLGNDEGHFTRKHLNYDVSDMKRFILSLSHLIVAEKVAEDAAELVD</sequence>
<keyword evidence="2" id="KW-1185">Reference proteome</keyword>
<gene>
    <name evidence="1" type="ORF">BBI08_06420</name>
</gene>
<evidence type="ECO:0000313" key="1">
    <source>
        <dbReference type="EMBL" id="ANU13496.1"/>
    </source>
</evidence>
<dbReference type="RefSeq" id="WP_008497899.1">
    <property type="nucleotide sequence ID" value="NZ_CP016537.2"/>
</dbReference>
<dbReference type="Proteomes" id="UP000092687">
    <property type="component" value="Chromosome"/>
</dbReference>
<dbReference type="KEGG" id="phc:BBI08_06420"/>
<protein>
    <recommendedName>
        <fullName evidence="3">DUF4145 domain-containing protein</fullName>
    </recommendedName>
</protein>
<evidence type="ECO:0008006" key="3">
    <source>
        <dbReference type="Google" id="ProtNLM"/>
    </source>
</evidence>
<name>A0A1C7DPS0_9BACL</name>
<organism evidence="1 2">
    <name type="scientific">Planococcus halocryophilus</name>
    <dbReference type="NCBI Taxonomy" id="1215089"/>
    <lineage>
        <taxon>Bacteria</taxon>
        <taxon>Bacillati</taxon>
        <taxon>Bacillota</taxon>
        <taxon>Bacilli</taxon>
        <taxon>Bacillales</taxon>
        <taxon>Caryophanaceae</taxon>
        <taxon>Planococcus</taxon>
    </lineage>
</organism>
<dbReference type="AlphaFoldDB" id="A0A1C7DPS0"/>
<dbReference type="STRING" id="1215089.BBI08_06420"/>
<dbReference type="EMBL" id="CP016537">
    <property type="protein sequence ID" value="ANU13496.1"/>
    <property type="molecule type" value="Genomic_DNA"/>
</dbReference>
<evidence type="ECO:0000313" key="2">
    <source>
        <dbReference type="Proteomes" id="UP000092687"/>
    </source>
</evidence>